<organism evidence="2">
    <name type="scientific">Opuntia streptacantha</name>
    <name type="common">Prickly pear cactus</name>
    <name type="synonym">Opuntia cardona</name>
    <dbReference type="NCBI Taxonomy" id="393608"/>
    <lineage>
        <taxon>Eukaryota</taxon>
        <taxon>Viridiplantae</taxon>
        <taxon>Streptophyta</taxon>
        <taxon>Embryophyta</taxon>
        <taxon>Tracheophyta</taxon>
        <taxon>Spermatophyta</taxon>
        <taxon>Magnoliopsida</taxon>
        <taxon>eudicotyledons</taxon>
        <taxon>Gunneridae</taxon>
        <taxon>Pentapetalae</taxon>
        <taxon>Caryophyllales</taxon>
        <taxon>Cactineae</taxon>
        <taxon>Cactaceae</taxon>
        <taxon>Opuntioideae</taxon>
        <taxon>Opuntia</taxon>
    </lineage>
</organism>
<feature type="region of interest" description="Disordered" evidence="1">
    <location>
        <begin position="176"/>
        <end position="231"/>
    </location>
</feature>
<sequence>MINLASQISLTSSSPNHPNLTSFTKFFQNLAHLRHHPSIHLQKPLISRLINQPFQVTQINNNPTSPFRIHHHFPLNQTPQLFQLGGHLNLIPTELLLYTNHLYILQYSFVYFHILQHLLHHLLRLKFPNQNRVSLLRPRQNFHHSFHIIPLIIPLHPTTTTTNTCLLLQPRIQVQVPRAGSRPETQPDLRPGPRTGPRREALFDGGLDGGARKRSLPHDPTDTGVIKDGDY</sequence>
<dbReference type="AlphaFoldDB" id="A0A7C9ANV8"/>
<dbReference type="EMBL" id="GISG01251256">
    <property type="protein sequence ID" value="MBA4671557.1"/>
    <property type="molecule type" value="Transcribed_RNA"/>
</dbReference>
<reference evidence="2" key="2">
    <citation type="submission" date="2020-07" db="EMBL/GenBank/DDBJ databases">
        <authorList>
            <person name="Vera ALvarez R."/>
            <person name="Arias-Moreno D.M."/>
            <person name="Jimenez-Jacinto V."/>
            <person name="Jimenez-Bremont J.F."/>
            <person name="Swaminathan K."/>
            <person name="Moose S.P."/>
            <person name="Guerrero-Gonzalez M.L."/>
            <person name="Marino-Ramirez L."/>
            <person name="Landsman D."/>
            <person name="Rodriguez-Kessler M."/>
            <person name="Delgado-Sanchez P."/>
        </authorList>
    </citation>
    <scope>NUCLEOTIDE SEQUENCE</scope>
    <source>
        <tissue evidence="2">Cladode</tissue>
    </source>
</reference>
<reference evidence="2" key="1">
    <citation type="journal article" date="2013" name="J. Plant Res.">
        <title>Effect of fungi and light on seed germination of three Opuntia species from semiarid lands of central Mexico.</title>
        <authorList>
            <person name="Delgado-Sanchez P."/>
            <person name="Jimenez-Bremont J.F."/>
            <person name="Guerrero-Gonzalez Mde L."/>
            <person name="Flores J."/>
        </authorList>
    </citation>
    <scope>NUCLEOTIDE SEQUENCE</scope>
    <source>
        <tissue evidence="2">Cladode</tissue>
    </source>
</reference>
<feature type="compositionally biased region" description="Basic and acidic residues" evidence="1">
    <location>
        <begin position="216"/>
        <end position="231"/>
    </location>
</feature>
<protein>
    <submittedName>
        <fullName evidence="2">Uncharacterized protein</fullName>
    </submittedName>
</protein>
<name>A0A7C9ANV8_OPUST</name>
<evidence type="ECO:0000313" key="2">
    <source>
        <dbReference type="EMBL" id="MBA4671557.1"/>
    </source>
</evidence>
<accession>A0A7C9ANV8</accession>
<proteinExistence type="predicted"/>
<evidence type="ECO:0000256" key="1">
    <source>
        <dbReference type="SAM" id="MobiDB-lite"/>
    </source>
</evidence>